<organism evidence="2 3">
    <name type="scientific">Candidatus Pseudobacter hemicellulosilyticus</name>
    <dbReference type="NCBI Taxonomy" id="3121375"/>
    <lineage>
        <taxon>Bacteria</taxon>
        <taxon>Pseudomonadati</taxon>
        <taxon>Bacteroidota</taxon>
        <taxon>Chitinophagia</taxon>
        <taxon>Chitinophagales</taxon>
        <taxon>Chitinophagaceae</taxon>
        <taxon>Pseudobacter</taxon>
    </lineage>
</organism>
<evidence type="ECO:0000259" key="1">
    <source>
        <dbReference type="Pfam" id="PF17389"/>
    </source>
</evidence>
<dbReference type="InterPro" id="IPR035396">
    <property type="entry name" value="Bac_rhamnosid6H"/>
</dbReference>
<accession>A0AAJ5WRU7</accession>
<proteinExistence type="predicted"/>
<dbReference type="Gene3D" id="2.60.420.10">
    <property type="entry name" value="Maltose phosphorylase, domain 3"/>
    <property type="match status" value="1"/>
</dbReference>
<dbReference type="Gene3D" id="2.80.10.50">
    <property type="match status" value="1"/>
</dbReference>
<dbReference type="InterPro" id="IPR008928">
    <property type="entry name" value="6-hairpin_glycosidase_sf"/>
</dbReference>
<dbReference type="InterPro" id="IPR008979">
    <property type="entry name" value="Galactose-bd-like_sf"/>
</dbReference>
<dbReference type="SUPFAM" id="SSF48208">
    <property type="entry name" value="Six-hairpin glycosidases"/>
    <property type="match status" value="1"/>
</dbReference>
<protein>
    <recommendedName>
        <fullName evidence="1">Alpha-L-rhamnosidase six-hairpin glycosidase domain-containing protein</fullName>
    </recommendedName>
</protein>
<dbReference type="Pfam" id="PF17389">
    <property type="entry name" value="Bac_rhamnosid6H"/>
    <property type="match status" value="1"/>
</dbReference>
<dbReference type="GO" id="GO:0005975">
    <property type="term" value="P:carbohydrate metabolic process"/>
    <property type="evidence" value="ECO:0007669"/>
    <property type="project" value="InterPro"/>
</dbReference>
<sequence>MTALLFQACHSKPPTGAVYSEWSFQCRSTGEYFYEEQGQLKTGKQPANDQFLWVTEANAGRTVKIRNKASGHYLAMDASGKVISVAADNLPDSNLVWDLQGFNFRAMANCSWYSLNNKAGGTDRFLTQEGQGISLSATDRNKNFAAHWTMVREKGSGLPFHIYPDSVVDASYTGWRVATATSPTSITSNYHGPKTWTLQKDISQFPQFSAPNNTMLVALYNMALEEMQLNLRSDSTFATGALWPDTWTRDVVYSIYFAFSWIHKDISKKTLQKQTLQKIKEALQDTGTGGSWPISTDRVVWALAAWEYYLSTGDSNWLAEAYENLSNTARKDLHMAFDSTIGLFRGEACSMDWRTHTYPNWFSNENIGESFSSGTNALHLFCYDFLQKAGAMLGKPTTELELWADTHGKIKKGLNTYLWDQQKGLYAAYLYPAFLGYPASDRVDIMSNGLCALLGAADPEQVKSIVNKYPLYPYGGAVLYPSIPDDFAYHNKSVWVVWQTPLLYAARQTGNLSVVSHLLQSQIRQGALFLTHKENMTYDTGSDENTALNSDRQLWSVAAYIGMVYRILFGMELTATGLSFAPAIPKELVDGPLHLKNFRYRNASLDITVSGSGSSIAELTLNGKAQQLPYQLPADARGHYEINITMSDKQAAAGAMNLVQAGPGKDWSPVEPTTTREQDGISWQPAAGLQYRVIGPGITEKADAGFSLQNRPNGFYSVVAIDDKGFQSDLSRPIPVSSYTSSIEAEEGSPATYLADTARGFSGKGYIRDFAARPATVRFSINLPEAGKYAFSLKGANGRGPHDVYCYIRSAFMDGKDIGSFILEASGSWNTWTRSNLLIIQDLPAGAHTLELRLNPEQKGFDNNMSFTRNYNNDAYIDRLEVIRL</sequence>
<dbReference type="SUPFAM" id="SSF49785">
    <property type="entry name" value="Galactose-binding domain-like"/>
    <property type="match status" value="1"/>
</dbReference>
<feature type="domain" description="Alpha-L-rhamnosidase six-hairpin glycosidase" evidence="1">
    <location>
        <begin position="300"/>
        <end position="427"/>
    </location>
</feature>
<dbReference type="CDD" id="cd23432">
    <property type="entry name" value="beta-trefoil_Ricin_EndoBetaGal-like"/>
    <property type="match status" value="1"/>
</dbReference>
<dbReference type="Gene3D" id="1.50.10.10">
    <property type="match status" value="1"/>
</dbReference>
<dbReference type="AlphaFoldDB" id="A0AAJ5WRU7"/>
<evidence type="ECO:0000313" key="3">
    <source>
        <dbReference type="Proteomes" id="UP001220610"/>
    </source>
</evidence>
<dbReference type="Proteomes" id="UP001220610">
    <property type="component" value="Chromosome"/>
</dbReference>
<dbReference type="Gene3D" id="2.60.120.260">
    <property type="entry name" value="Galactose-binding domain-like"/>
    <property type="match status" value="1"/>
</dbReference>
<reference evidence="2" key="1">
    <citation type="submission" date="2023-03" db="EMBL/GenBank/DDBJ databases">
        <title>Andean soil-derived lignocellulolytic bacterial consortium as a source of novel taxa and putative plastic-active enzymes.</title>
        <authorList>
            <person name="Diaz-Garcia L."/>
            <person name="Chuvochina M."/>
            <person name="Feuerriegel G."/>
            <person name="Bunk B."/>
            <person name="Sproer C."/>
            <person name="Streit W.R."/>
            <person name="Rodriguez L.M."/>
            <person name="Overmann J."/>
            <person name="Jimenez D.J."/>
        </authorList>
    </citation>
    <scope>NUCLEOTIDE SEQUENCE</scope>
    <source>
        <strain evidence="2">MAG 7</strain>
    </source>
</reference>
<name>A0AAJ5WRU7_9BACT</name>
<gene>
    <name evidence="2" type="ORF">P0Y53_18815</name>
</gene>
<dbReference type="InterPro" id="IPR012341">
    <property type="entry name" value="6hp_glycosidase-like_sf"/>
</dbReference>
<dbReference type="EMBL" id="CP119311">
    <property type="protein sequence ID" value="WEK34543.1"/>
    <property type="molecule type" value="Genomic_DNA"/>
</dbReference>
<evidence type="ECO:0000313" key="2">
    <source>
        <dbReference type="EMBL" id="WEK34543.1"/>
    </source>
</evidence>